<dbReference type="InterPro" id="IPR016039">
    <property type="entry name" value="Thiolase-like"/>
</dbReference>
<reference evidence="3" key="1">
    <citation type="submission" date="2023-11" db="EMBL/GenBank/DDBJ databases">
        <authorList>
            <person name="Alioto T."/>
            <person name="Alioto T."/>
            <person name="Gomez Garrido J."/>
        </authorList>
    </citation>
    <scope>NUCLEOTIDE SEQUENCE</scope>
</reference>
<dbReference type="Proteomes" id="UP001296104">
    <property type="component" value="Unassembled WGS sequence"/>
</dbReference>
<gene>
    <name evidence="3" type="ORF">LECACI_7A000641</name>
</gene>
<dbReference type="Gene3D" id="3.40.47.10">
    <property type="match status" value="1"/>
</dbReference>
<dbReference type="InterPro" id="IPR020841">
    <property type="entry name" value="PKS_Beta-ketoAc_synthase_dom"/>
</dbReference>
<dbReference type="InterPro" id="IPR050091">
    <property type="entry name" value="PKS_NRPS_Biosynth_Enz"/>
</dbReference>
<dbReference type="PROSITE" id="PS52004">
    <property type="entry name" value="KS3_2"/>
    <property type="match status" value="1"/>
</dbReference>
<dbReference type="AlphaFoldDB" id="A0AAI8YRI6"/>
<dbReference type="InterPro" id="IPR032821">
    <property type="entry name" value="PKS_assoc"/>
</dbReference>
<dbReference type="SMART" id="SM00825">
    <property type="entry name" value="PKS_KS"/>
    <property type="match status" value="1"/>
</dbReference>
<name>A0AAI8YRI6_9PEZI</name>
<dbReference type="InterPro" id="IPR014043">
    <property type="entry name" value="Acyl_transferase_dom"/>
</dbReference>
<dbReference type="Pfam" id="PF02801">
    <property type="entry name" value="Ketoacyl-synt_C"/>
    <property type="match status" value="1"/>
</dbReference>
<dbReference type="InterPro" id="IPR016035">
    <property type="entry name" value="Acyl_Trfase/lysoPLipase"/>
</dbReference>
<dbReference type="PANTHER" id="PTHR43775:SF29">
    <property type="entry name" value="ASPERFURANONE POLYKETIDE SYNTHASE AFOG-RELATED"/>
    <property type="match status" value="1"/>
</dbReference>
<feature type="domain" description="Ketosynthase family 3 (KS3)" evidence="2">
    <location>
        <begin position="1"/>
        <end position="147"/>
    </location>
</feature>
<dbReference type="InterPro" id="IPR014031">
    <property type="entry name" value="Ketoacyl_synth_C"/>
</dbReference>
<sequence length="398" mass="42417">MPSTEAQAILIRTAYENAGLDFDPTGYFEAHGTGTIIGDPLEFNAIAQSLNGPTRTSRLIVGSVKSNIGHLEGSAGLAGLLKAILTVEKGVITPLAGFGNPNPKLRLDDPNLQLATKLMEWPSSGIRRASVNSFGAGGSNAHVVIDDAASFLQTHGLKGFHRTLLAAPVLRPATLVWSQVTPATMNQRLRTRRVLRHDSTPFLLPSKPVFKESQALTRNFSKPESKLALLTMVSVPLTLAIALQTFPNFTSISSQTPSATTDPSSTGSPSPSLHLVQSLVLALKAASKSSSNLQSRLESLSSSGGQDGQYARMGFELLQYQVFRQHLLDADAYLQTLGCTWSPVEELSHSEGTSKVDNAAYAQPLTTIIQTGLVDLLRSWDIIPKSVVGHSSGEIAAA</sequence>
<dbReference type="SUPFAM" id="SSF53901">
    <property type="entry name" value="Thiolase-like"/>
    <property type="match status" value="1"/>
</dbReference>
<evidence type="ECO:0000313" key="3">
    <source>
        <dbReference type="EMBL" id="CAK3786532.1"/>
    </source>
</evidence>
<protein>
    <submittedName>
        <fullName evidence="3">Type I Iterative Polyketide synthase (PKS)</fullName>
    </submittedName>
</protein>
<dbReference type="CDD" id="cd00833">
    <property type="entry name" value="PKS"/>
    <property type="match status" value="1"/>
</dbReference>
<keyword evidence="4" id="KW-1185">Reference proteome</keyword>
<comment type="caution">
    <text evidence="3">The sequence shown here is derived from an EMBL/GenBank/DDBJ whole genome shotgun (WGS) entry which is preliminary data.</text>
</comment>
<dbReference type="InterPro" id="IPR001227">
    <property type="entry name" value="Ac_transferase_dom_sf"/>
</dbReference>
<dbReference type="Pfam" id="PF00698">
    <property type="entry name" value="Acyl_transf_1"/>
    <property type="match status" value="1"/>
</dbReference>
<feature type="region of interest" description="Disordered" evidence="1">
    <location>
        <begin position="253"/>
        <end position="272"/>
    </location>
</feature>
<dbReference type="PANTHER" id="PTHR43775">
    <property type="entry name" value="FATTY ACID SYNTHASE"/>
    <property type="match status" value="1"/>
</dbReference>
<evidence type="ECO:0000259" key="2">
    <source>
        <dbReference type="PROSITE" id="PS52004"/>
    </source>
</evidence>
<dbReference type="EMBL" id="CAVMBE010000002">
    <property type="protein sequence ID" value="CAK3786532.1"/>
    <property type="molecule type" value="Genomic_DNA"/>
</dbReference>
<dbReference type="GO" id="GO:0006633">
    <property type="term" value="P:fatty acid biosynthetic process"/>
    <property type="evidence" value="ECO:0007669"/>
    <property type="project" value="TreeGrafter"/>
</dbReference>
<evidence type="ECO:0000313" key="4">
    <source>
        <dbReference type="Proteomes" id="UP001296104"/>
    </source>
</evidence>
<accession>A0AAI8YRI6</accession>
<dbReference type="Pfam" id="PF16197">
    <property type="entry name" value="KAsynt_C_assoc"/>
    <property type="match status" value="1"/>
</dbReference>
<evidence type="ECO:0000256" key="1">
    <source>
        <dbReference type="SAM" id="MobiDB-lite"/>
    </source>
</evidence>
<proteinExistence type="predicted"/>
<dbReference type="GO" id="GO:0004312">
    <property type="term" value="F:fatty acid synthase activity"/>
    <property type="evidence" value="ECO:0007669"/>
    <property type="project" value="TreeGrafter"/>
</dbReference>
<dbReference type="GO" id="GO:0044550">
    <property type="term" value="P:secondary metabolite biosynthetic process"/>
    <property type="evidence" value="ECO:0007669"/>
    <property type="project" value="TreeGrafter"/>
</dbReference>
<organism evidence="3 4">
    <name type="scientific">Lecanosticta acicola</name>
    <dbReference type="NCBI Taxonomy" id="111012"/>
    <lineage>
        <taxon>Eukaryota</taxon>
        <taxon>Fungi</taxon>
        <taxon>Dikarya</taxon>
        <taxon>Ascomycota</taxon>
        <taxon>Pezizomycotina</taxon>
        <taxon>Dothideomycetes</taxon>
        <taxon>Dothideomycetidae</taxon>
        <taxon>Mycosphaerellales</taxon>
        <taxon>Mycosphaerellaceae</taxon>
        <taxon>Lecanosticta</taxon>
    </lineage>
</organism>
<dbReference type="Gene3D" id="3.40.366.10">
    <property type="entry name" value="Malonyl-Coenzyme A Acyl Carrier Protein, domain 2"/>
    <property type="match status" value="1"/>
</dbReference>
<dbReference type="SUPFAM" id="SSF52151">
    <property type="entry name" value="FabD/lysophospholipase-like"/>
    <property type="match status" value="1"/>
</dbReference>